<feature type="domain" description="Lunapark zinc ribbon" evidence="3">
    <location>
        <begin position="247"/>
        <end position="303"/>
    </location>
</feature>
<dbReference type="EMBL" id="KZ613487">
    <property type="protein sequence ID" value="PMD19898.1"/>
    <property type="molecule type" value="Genomic_DNA"/>
</dbReference>
<dbReference type="InterPro" id="IPR040115">
    <property type="entry name" value="Lnp"/>
</dbReference>
<evidence type="ECO:0000256" key="2">
    <source>
        <dbReference type="SAM" id="MobiDB-lite"/>
    </source>
</evidence>
<feature type="compositionally biased region" description="Basic residues" evidence="2">
    <location>
        <begin position="369"/>
        <end position="382"/>
    </location>
</feature>
<dbReference type="GO" id="GO:0008270">
    <property type="term" value="F:zinc ion binding"/>
    <property type="evidence" value="ECO:0007669"/>
    <property type="project" value="UniProtKB-KW"/>
</dbReference>
<feature type="region of interest" description="Disordered" evidence="2">
    <location>
        <begin position="137"/>
        <end position="241"/>
    </location>
</feature>
<comment type="similarity">
    <text evidence="1">Belongs to the lunapark family.</text>
</comment>
<keyword evidence="1" id="KW-0472">Membrane</keyword>
<organism evidence="4 5">
    <name type="scientific">Hyaloscypha hepaticicola</name>
    <dbReference type="NCBI Taxonomy" id="2082293"/>
    <lineage>
        <taxon>Eukaryota</taxon>
        <taxon>Fungi</taxon>
        <taxon>Dikarya</taxon>
        <taxon>Ascomycota</taxon>
        <taxon>Pezizomycotina</taxon>
        <taxon>Leotiomycetes</taxon>
        <taxon>Helotiales</taxon>
        <taxon>Hyaloscyphaceae</taxon>
        <taxon>Hyaloscypha</taxon>
    </lineage>
</organism>
<proteinExistence type="inferred from homology"/>
<evidence type="ECO:0000256" key="1">
    <source>
        <dbReference type="RuleBase" id="RU367073"/>
    </source>
</evidence>
<comment type="subcellular location">
    <subcellularLocation>
        <location evidence="1">Endoplasmic reticulum membrane</location>
        <topology evidence="1">Multi-pass membrane protein</topology>
    </subcellularLocation>
</comment>
<dbReference type="GO" id="GO:0098826">
    <property type="term" value="C:endoplasmic reticulum tubular network membrane"/>
    <property type="evidence" value="ECO:0007669"/>
    <property type="project" value="UniProtKB-UniRule"/>
</dbReference>
<keyword evidence="1" id="KW-0812">Transmembrane</keyword>
<keyword evidence="1" id="KW-0256">Endoplasmic reticulum</keyword>
<protein>
    <recommendedName>
        <fullName evidence="1">Endoplasmic reticulum junction formation protein lunapark</fullName>
    </recommendedName>
</protein>
<feature type="region of interest" description="Disordered" evidence="2">
    <location>
        <begin position="308"/>
        <end position="382"/>
    </location>
</feature>
<dbReference type="OrthoDB" id="1725934at2759"/>
<reference evidence="4 5" key="1">
    <citation type="submission" date="2016-05" db="EMBL/GenBank/DDBJ databases">
        <title>A degradative enzymes factory behind the ericoid mycorrhizal symbiosis.</title>
        <authorList>
            <consortium name="DOE Joint Genome Institute"/>
            <person name="Martino E."/>
            <person name="Morin E."/>
            <person name="Grelet G."/>
            <person name="Kuo A."/>
            <person name="Kohler A."/>
            <person name="Daghino S."/>
            <person name="Barry K."/>
            <person name="Choi C."/>
            <person name="Cichocki N."/>
            <person name="Clum A."/>
            <person name="Copeland A."/>
            <person name="Hainaut M."/>
            <person name="Haridas S."/>
            <person name="Labutti K."/>
            <person name="Lindquist E."/>
            <person name="Lipzen A."/>
            <person name="Khouja H.-R."/>
            <person name="Murat C."/>
            <person name="Ohm R."/>
            <person name="Olson A."/>
            <person name="Spatafora J."/>
            <person name="Veneault-Fourrey C."/>
            <person name="Henrissat B."/>
            <person name="Grigoriev I."/>
            <person name="Martin F."/>
            <person name="Perotto S."/>
        </authorList>
    </citation>
    <scope>NUCLEOTIDE SEQUENCE [LARGE SCALE GENOMIC DNA]</scope>
    <source>
        <strain evidence="4 5">UAMH 7357</strain>
    </source>
</reference>
<keyword evidence="1" id="KW-0862">Zinc</keyword>
<evidence type="ECO:0000313" key="5">
    <source>
        <dbReference type="Proteomes" id="UP000235672"/>
    </source>
</evidence>
<dbReference type="STRING" id="1745343.A0A2J6Q0W6"/>
<keyword evidence="1" id="KW-1133">Transmembrane helix</keyword>
<evidence type="ECO:0000259" key="3">
    <source>
        <dbReference type="Pfam" id="PF10058"/>
    </source>
</evidence>
<dbReference type="Proteomes" id="UP000235672">
    <property type="component" value="Unassembled WGS sequence"/>
</dbReference>
<accession>A0A2J6Q0W6</accession>
<keyword evidence="1" id="KW-0863">Zinc-finger</keyword>
<keyword evidence="1" id="KW-0479">Metal-binding</keyword>
<feature type="transmembrane region" description="Helical" evidence="1">
    <location>
        <begin position="80"/>
        <end position="101"/>
    </location>
</feature>
<feature type="compositionally biased region" description="Pro residues" evidence="2">
    <location>
        <begin position="186"/>
        <end position="199"/>
    </location>
</feature>
<dbReference type="PANTHER" id="PTHR22166:SF12">
    <property type="entry name" value="ENDOPLASMIC RETICULUM JUNCTION FORMATION PROTEIN LUNAPARK"/>
    <property type="match status" value="1"/>
</dbReference>
<comment type="domain">
    <text evidence="1">The C4-type zinc finger motif is necessary both for its ER three-way tubular junction localization and formation.</text>
</comment>
<feature type="compositionally biased region" description="Acidic residues" evidence="2">
    <location>
        <begin position="350"/>
        <end position="362"/>
    </location>
</feature>
<feature type="compositionally biased region" description="Polar residues" evidence="2">
    <location>
        <begin position="204"/>
        <end position="217"/>
    </location>
</feature>
<sequence length="382" mass="41859">MVRLWPWKGEDNSPASFEKTLSALATKISKSQSQLDSLRQRGRRYKALWTLYTSFAYLLCGIILFLVVGWKNWTALEYTAIAGSPVIIYLVRMGLTAYYNYRIDTVTSRLEEQQAERTKTIEKLKAATKYNSTQELLEKYGGGPPKPKKPATPKAPKPTQNQSGRTSMGPPPTANIGRPNHTPSLPSTPQPGTPQPMPNIMPQRMTSPPVSPQTPQGQAGPPEFAPNAFSAPPQYAQPGEMNAGGAWYDRVLDLLMGEDETLPRNRVALICQKCKLVNGQAPPGTKSLTDLGKWKCFGCGAMNGEEDEAVKAVQEMKERIESQGENTPEPESKPSEDSGNGESGDMMEGSTDEVDVDSTEDTIEVKPTPSKRGRPKSSKKKA</sequence>
<dbReference type="AlphaFoldDB" id="A0A2J6Q0W6"/>
<comment type="function">
    <text evidence="1">Plays a role in determining ER morphology.</text>
</comment>
<dbReference type="Pfam" id="PF10058">
    <property type="entry name" value="Zn_ribbon_10"/>
    <property type="match status" value="1"/>
</dbReference>
<dbReference type="GO" id="GO:1903373">
    <property type="term" value="P:positive regulation of endoplasmic reticulum tubular network organization"/>
    <property type="evidence" value="ECO:0007669"/>
    <property type="project" value="UniProtKB-UniRule"/>
</dbReference>
<name>A0A2J6Q0W6_9HELO</name>
<gene>
    <name evidence="4" type="ORF">NA56DRAFT_602330</name>
</gene>
<feature type="transmembrane region" description="Helical" evidence="1">
    <location>
        <begin position="47"/>
        <end position="68"/>
    </location>
</feature>
<dbReference type="InterPro" id="IPR019273">
    <property type="entry name" value="Lunapark_Znf"/>
</dbReference>
<evidence type="ECO:0000313" key="4">
    <source>
        <dbReference type="EMBL" id="PMD19898.1"/>
    </source>
</evidence>
<keyword evidence="5" id="KW-1185">Reference proteome</keyword>
<dbReference type="GO" id="GO:0071788">
    <property type="term" value="P:endoplasmic reticulum tubular network maintenance"/>
    <property type="evidence" value="ECO:0007669"/>
    <property type="project" value="UniProtKB-UniRule"/>
</dbReference>
<dbReference type="PANTHER" id="PTHR22166">
    <property type="entry name" value="ENDOPLASMIC RETICULUM JUNCTION FORMATION PROTEIN LUNAPARK"/>
    <property type="match status" value="1"/>
</dbReference>